<feature type="active site" description="Charge relay system" evidence="8 9">
    <location>
        <position position="341"/>
    </location>
</feature>
<dbReference type="CDD" id="cd07474">
    <property type="entry name" value="Peptidases_S8_subtilisin_Vpr-like"/>
    <property type="match status" value="1"/>
</dbReference>
<dbReference type="PRINTS" id="PR00723">
    <property type="entry name" value="SUBTILISIN"/>
</dbReference>
<dbReference type="CDD" id="cd02133">
    <property type="entry name" value="PA_C5a_like"/>
    <property type="match status" value="1"/>
</dbReference>
<dbReference type="InterPro" id="IPR008965">
    <property type="entry name" value="CBM2/CBM3_carb-bd_dom_sf"/>
</dbReference>
<keyword evidence="2" id="KW-0134">Cell wall</keyword>
<feature type="domain" description="SLH" evidence="12">
    <location>
        <begin position="1523"/>
        <end position="1586"/>
    </location>
</feature>
<feature type="active site" description="Charge relay system" evidence="8 9">
    <location>
        <position position="403"/>
    </location>
</feature>
<keyword evidence="7 9" id="KW-0720">Serine protease</keyword>
<dbReference type="InterPro" id="IPR046450">
    <property type="entry name" value="PA_dom_sf"/>
</dbReference>
<dbReference type="SUPFAM" id="SSF49384">
    <property type="entry name" value="Carbohydrate-binding domain"/>
    <property type="match status" value="1"/>
</dbReference>
<dbReference type="Gene3D" id="2.60.40.680">
    <property type="match status" value="1"/>
</dbReference>
<keyword evidence="4 9" id="KW-0645">Protease</keyword>
<evidence type="ECO:0000256" key="8">
    <source>
        <dbReference type="PIRSR" id="PIRSR615500-1"/>
    </source>
</evidence>
<dbReference type="InterPro" id="IPR001119">
    <property type="entry name" value="SLH_dom"/>
</dbReference>
<evidence type="ECO:0000256" key="1">
    <source>
        <dbReference type="ARBA" id="ARBA00011073"/>
    </source>
</evidence>
<feature type="region of interest" description="Disordered" evidence="11">
    <location>
        <begin position="1346"/>
        <end position="1379"/>
    </location>
</feature>
<feature type="domain" description="SLH" evidence="12">
    <location>
        <begin position="1652"/>
        <end position="1710"/>
    </location>
</feature>
<keyword evidence="5" id="KW-0732">Signal</keyword>
<evidence type="ECO:0000256" key="11">
    <source>
        <dbReference type="SAM" id="MobiDB-lite"/>
    </source>
</evidence>
<keyword evidence="6 9" id="KW-0378">Hydrolase</keyword>
<dbReference type="InterPro" id="IPR023828">
    <property type="entry name" value="Peptidase_S8_Ser-AS"/>
</dbReference>
<dbReference type="InterPro" id="IPR050131">
    <property type="entry name" value="Peptidase_S8_subtilisin-like"/>
</dbReference>
<dbReference type="Gene3D" id="2.60.40.10">
    <property type="entry name" value="Immunoglobulins"/>
    <property type="match status" value="1"/>
</dbReference>
<dbReference type="PROSITE" id="PS51272">
    <property type="entry name" value="SLH"/>
    <property type="match status" value="3"/>
</dbReference>
<dbReference type="GO" id="GO:0030246">
    <property type="term" value="F:carbohydrate binding"/>
    <property type="evidence" value="ECO:0007669"/>
    <property type="project" value="InterPro"/>
</dbReference>
<gene>
    <name evidence="13" type="ORF">EHV15_14690</name>
</gene>
<protein>
    <recommendedName>
        <fullName evidence="12">SLH domain-containing protein</fullName>
    </recommendedName>
</protein>
<evidence type="ECO:0000256" key="7">
    <source>
        <dbReference type="ARBA" id="ARBA00022825"/>
    </source>
</evidence>
<evidence type="ECO:0000313" key="14">
    <source>
        <dbReference type="Proteomes" id="UP000267017"/>
    </source>
</evidence>
<dbReference type="EMBL" id="RRCN01000001">
    <property type="protein sequence ID" value="RRJ64038.1"/>
    <property type="molecule type" value="Genomic_DNA"/>
</dbReference>
<dbReference type="InterPro" id="IPR023827">
    <property type="entry name" value="Peptidase_S8_Asp-AS"/>
</dbReference>
<sequence>MFIPISGFFCPYFPMKGSECGHFLVIRENSDIYCLYFSQMNGYRRNSDIFCPYVFRWAFIANDFSFPEIKWEFIVTCKINIICQLVSASRKLHMERESESLSRRVVAGLLSFLLAFSLLLPMAGAEGNVRQGTEGGRSAASKLNPADPAALDAIKAKDFRLQSKKEPANAKSAKTPLASEGLQLERQEASAASAAEPQNFVPLSDGAERITVIVELREAPVKVFEAAGSKLRSSKSLFAHKQTVNLEQQTFKKQAISKLNAKFNRSYSEIFNGFSLTIPANQVENLLELPGVKAVYPNNEVYATAEEEAPSAPLGSVPFIGSEAFWDQGIKGQGIKVGVIDTGVAKDHPDLAAAVPDGDWGYDFVNEDNEPYETTKEDYENAREKDPTLPEVNEDGRPYWTSHGTHVSGIVAGRGAGAANQAGIKGVAPEAEIHAYKVLGPYGSGSTENVIAGIERAVKDGMDVINLSLGSDSNNEQSADSVAVNNAMKAGVIAAVSSGNSGPEEATVGDPGSAELAITVGASKPPLDTPVMEIAELEGEAFYMDTFDKSAGLENLTESYPLVDTGLGTPADFEGKDLSGKIAFIKRGEISFAEKVLNAQASGALAAIIYNNLPEALESGTLGDADVTIPVYALSGVDGERIKAALDQQELTAEFGSTVEQDIMAAFSSRGPSKPSYDIKPDISAPGVSIRSSVPGYEGWYEAQNGTSMAAPHIAGAAALLKQHYPELGAYEIKALLMNNALKLSDRSGNRYSHMDQGAGRVALDRVVEAKAVALAEDVTDSVDGNEPTPYYTGSLSFGYVGYGSSAQREVIVKDIAGEASDYSIESNWYGGDSPVALTLSETGAAVAAGGETSFTVTVEVPEEAVSQRYEGELILTESSSGHVIHIPVSVYAGEVPQVDVVTELALTPNPFSPNGDGQFDTTDITFMVNEYTEYFSLDVFTLDGTWLGSLIEVEDGVSSGSYALRGWDGSELPDDGYLLVPWAGTSLADAVPLENQLAVFIVDREAPGSQLSDPAIKVDTASLQGVISGQVAEDLLIDLLVSEAGVAVGDVIGVAALFDGNGDGEWEQMDGTVDGTGHFTIEVPITPGNNTFEVYVYDLAGNGLVTPAHVVNYKLSGYVTPFVEPSRVQQDKPFKLDVLFSVTEAVYAAKFDLLYSSELEQVSVAPSPELSARQAEQNPDRPLTVSKAVYEQDNGQTRFEFMERLNDAQGYAGDGSLATFTFQGAPAGQYTFQVANLALYDQDGNEIPVGLGSNTQVTVEEQAELQVTPQSLSLKNGETGQLAVNYKDTGGTVTDVTYAVYYAPEDPQIVTVSKGTVTAHKAGKTNIGITYEGLTATVGVTVTEVSSGTGGSGGKKSSGKITQKQQEQQKQTTPSEAVKEAIKVDEPTVITLPNGFTLTIPAGAIPASEAAFVQVTPASESDTNTLIEGLKLGSELKPLGVYYDLAILDKDGKLIENVVFRQPAKASVPLSALNAGSVNGEKISLFKLGSQGVLEQHAGLLVNDKVAAHLSGSSRYMFIAKEISFADVTEAGYPWAVNEIEVLAAQNIVTGMSANVFAPASKVTRAEFVSLLVRALELEANEDAAGKVQFSDVPAGSWFAETAGIAAAKGFVTGYEDGTFGPNRQITRAEMAVILSKALSYLGTAEQASAPSGFTDQAQIPGWAKEAVGLVAKLGVMKGKSAGKFDAQQGATRAEAAVVIYRIFTQYLK</sequence>
<dbReference type="PANTHER" id="PTHR43806">
    <property type="entry name" value="PEPTIDASE S8"/>
    <property type="match status" value="1"/>
</dbReference>
<feature type="region of interest" description="Disordered" evidence="11">
    <location>
        <begin position="373"/>
        <end position="392"/>
    </location>
</feature>
<dbReference type="Gene3D" id="2.60.40.1080">
    <property type="match status" value="1"/>
</dbReference>
<keyword evidence="3" id="KW-0964">Secreted</keyword>
<dbReference type="GO" id="GO:0006508">
    <property type="term" value="P:proteolysis"/>
    <property type="evidence" value="ECO:0007669"/>
    <property type="project" value="UniProtKB-KW"/>
</dbReference>
<dbReference type="InterPro" id="IPR034213">
    <property type="entry name" value="S8_Vpr-like"/>
</dbReference>
<dbReference type="InterPro" id="IPR003343">
    <property type="entry name" value="Big_2"/>
</dbReference>
<dbReference type="InterPro" id="IPR022398">
    <property type="entry name" value="Peptidase_S8_His-AS"/>
</dbReference>
<accession>A0A3P3U3D4</accession>
<dbReference type="InterPro" id="IPR000209">
    <property type="entry name" value="Peptidase_S8/S53_dom"/>
</dbReference>
<dbReference type="Gene3D" id="3.40.50.200">
    <property type="entry name" value="Peptidase S8/S53 domain"/>
    <property type="match status" value="1"/>
</dbReference>
<dbReference type="Gene3D" id="3.30.70.80">
    <property type="entry name" value="Peptidase S8 propeptide/proteinase inhibitor I9"/>
    <property type="match status" value="1"/>
</dbReference>
<dbReference type="Gene3D" id="3.50.30.30">
    <property type="match status" value="1"/>
</dbReference>
<dbReference type="Proteomes" id="UP000267017">
    <property type="component" value="Unassembled WGS sequence"/>
</dbReference>
<dbReference type="Pfam" id="PF00082">
    <property type="entry name" value="Peptidase_S8"/>
    <property type="match status" value="1"/>
</dbReference>
<organism evidence="13 14">
    <name type="scientific">Paenibacillus oralis</name>
    <dbReference type="NCBI Taxonomy" id="2490856"/>
    <lineage>
        <taxon>Bacteria</taxon>
        <taxon>Bacillati</taxon>
        <taxon>Bacillota</taxon>
        <taxon>Bacilli</taxon>
        <taxon>Bacillales</taxon>
        <taxon>Paenibacillaceae</taxon>
        <taxon>Paenibacillus</taxon>
    </lineage>
</organism>
<feature type="compositionally biased region" description="Low complexity" evidence="11">
    <location>
        <begin position="1360"/>
        <end position="1374"/>
    </location>
</feature>
<evidence type="ECO:0000256" key="2">
    <source>
        <dbReference type="ARBA" id="ARBA00022512"/>
    </source>
</evidence>
<evidence type="ECO:0000313" key="13">
    <source>
        <dbReference type="EMBL" id="RRJ64038.1"/>
    </source>
</evidence>
<dbReference type="InterPro" id="IPR013783">
    <property type="entry name" value="Ig-like_fold"/>
</dbReference>
<dbReference type="Pfam" id="PF00395">
    <property type="entry name" value="SLH"/>
    <property type="match status" value="3"/>
</dbReference>
<dbReference type="PANTHER" id="PTHR43806:SF65">
    <property type="entry name" value="SERINE PROTEASE APRX"/>
    <property type="match status" value="1"/>
</dbReference>
<evidence type="ECO:0000256" key="6">
    <source>
        <dbReference type="ARBA" id="ARBA00022801"/>
    </source>
</evidence>
<dbReference type="OrthoDB" id="9798386at2"/>
<dbReference type="SUPFAM" id="SSF52743">
    <property type="entry name" value="Subtilisin-like"/>
    <property type="match status" value="1"/>
</dbReference>
<keyword evidence="14" id="KW-1185">Reference proteome</keyword>
<dbReference type="SUPFAM" id="SSF52025">
    <property type="entry name" value="PA domain"/>
    <property type="match status" value="1"/>
</dbReference>
<feature type="compositionally biased region" description="Basic and acidic residues" evidence="11">
    <location>
        <begin position="373"/>
        <end position="388"/>
    </location>
</feature>
<comment type="caution">
    <text evidence="13">The sequence shown here is derived from an EMBL/GenBank/DDBJ whole genome shotgun (WGS) entry which is preliminary data.</text>
</comment>
<dbReference type="PROSITE" id="PS00136">
    <property type="entry name" value="SUBTILASE_ASP"/>
    <property type="match status" value="1"/>
</dbReference>
<dbReference type="PROSITE" id="PS51892">
    <property type="entry name" value="SUBTILASE"/>
    <property type="match status" value="1"/>
</dbReference>
<feature type="domain" description="SLH" evidence="12">
    <location>
        <begin position="1587"/>
        <end position="1650"/>
    </location>
</feature>
<dbReference type="InterPro" id="IPR010259">
    <property type="entry name" value="S8pro/Inhibitor_I9"/>
</dbReference>
<dbReference type="SMART" id="SM00635">
    <property type="entry name" value="BID_2"/>
    <property type="match status" value="1"/>
</dbReference>
<evidence type="ECO:0000256" key="5">
    <source>
        <dbReference type="ARBA" id="ARBA00022729"/>
    </source>
</evidence>
<dbReference type="Pfam" id="PF02225">
    <property type="entry name" value="PA"/>
    <property type="match status" value="1"/>
</dbReference>
<reference evidence="13 14" key="1">
    <citation type="submission" date="2018-11" db="EMBL/GenBank/DDBJ databases">
        <title>Genome sequencing of Paenibacillus sp. KCOM 3021 (= ChDC PVNT-B20).</title>
        <authorList>
            <person name="Kook J.-K."/>
            <person name="Park S.-N."/>
            <person name="Lim Y.K."/>
        </authorList>
    </citation>
    <scope>NUCLEOTIDE SEQUENCE [LARGE SCALE GENOMIC DNA]</scope>
    <source>
        <strain evidence="13 14">KCOM 3021</strain>
    </source>
</reference>
<evidence type="ECO:0000256" key="4">
    <source>
        <dbReference type="ARBA" id="ARBA00022670"/>
    </source>
</evidence>
<evidence type="ECO:0000256" key="3">
    <source>
        <dbReference type="ARBA" id="ARBA00022525"/>
    </source>
</evidence>
<dbReference type="PROSITE" id="PS00137">
    <property type="entry name" value="SUBTILASE_HIS"/>
    <property type="match status" value="1"/>
</dbReference>
<dbReference type="InterPro" id="IPR015500">
    <property type="entry name" value="Peptidase_S8_subtilisin-rel"/>
</dbReference>
<feature type="active site" description="Charge relay system" evidence="8 9">
    <location>
        <position position="708"/>
    </location>
</feature>
<dbReference type="PROSITE" id="PS00138">
    <property type="entry name" value="SUBTILASE_SER"/>
    <property type="match status" value="1"/>
</dbReference>
<evidence type="ECO:0000259" key="12">
    <source>
        <dbReference type="PROSITE" id="PS51272"/>
    </source>
</evidence>
<evidence type="ECO:0000256" key="10">
    <source>
        <dbReference type="RuleBase" id="RU003355"/>
    </source>
</evidence>
<proteinExistence type="inferred from homology"/>
<dbReference type="InterPro" id="IPR003137">
    <property type="entry name" value="PA_domain"/>
</dbReference>
<dbReference type="Pfam" id="PF05922">
    <property type="entry name" value="Inhibitor_I9"/>
    <property type="match status" value="1"/>
</dbReference>
<dbReference type="InterPro" id="IPR037045">
    <property type="entry name" value="S8pro/Inhibitor_I9_sf"/>
</dbReference>
<dbReference type="GO" id="GO:0004252">
    <property type="term" value="F:serine-type endopeptidase activity"/>
    <property type="evidence" value="ECO:0007669"/>
    <property type="project" value="UniProtKB-UniRule"/>
</dbReference>
<dbReference type="InterPro" id="IPR036852">
    <property type="entry name" value="Peptidase_S8/S53_dom_sf"/>
</dbReference>
<name>A0A3P3U3D4_9BACL</name>
<evidence type="ECO:0000256" key="9">
    <source>
        <dbReference type="PROSITE-ProRule" id="PRU01240"/>
    </source>
</evidence>
<comment type="similarity">
    <text evidence="1 9 10">Belongs to the peptidase S8 family.</text>
</comment>